<feature type="domain" description="Fumarylacetoacetase-like C-terminal" evidence="2">
    <location>
        <begin position="74"/>
        <end position="252"/>
    </location>
</feature>
<evidence type="ECO:0000313" key="4">
    <source>
        <dbReference type="Proteomes" id="UP001242480"/>
    </source>
</evidence>
<dbReference type="Proteomes" id="UP001242480">
    <property type="component" value="Unassembled WGS sequence"/>
</dbReference>
<protein>
    <submittedName>
        <fullName evidence="3">2-keto-4-pentenoate hydratase</fullName>
    </submittedName>
</protein>
<sequence>MMVLEPVDQAASALLQARRARRWLPSLPEACRPRSLRDSYAIQGKVLAELGPIAAWKVGAPRPDAEPACAAIATATTFESGTVIPAAMFHMLGIEAEIAYRLSSDLPPRDRDYEPDELIAAIGSIHPVIEISDTRFVEWASQDRFSHVADQLNHGALIVGEGRSDWCDVAVTSQETILSINGETSAAVVGGNPAGDPLRLLLWLANVGARPFGGLRAGTVVTTGSVTGVAFVTAPAKVAARLPGIGSVTATIGEDR</sequence>
<organism evidence="3 4">
    <name type="scientific">Labrys wisconsinensis</name>
    <dbReference type="NCBI Taxonomy" id="425677"/>
    <lineage>
        <taxon>Bacteria</taxon>
        <taxon>Pseudomonadati</taxon>
        <taxon>Pseudomonadota</taxon>
        <taxon>Alphaproteobacteria</taxon>
        <taxon>Hyphomicrobiales</taxon>
        <taxon>Xanthobacteraceae</taxon>
        <taxon>Labrys</taxon>
    </lineage>
</organism>
<dbReference type="Gene3D" id="3.90.850.10">
    <property type="entry name" value="Fumarylacetoacetase-like, C-terminal domain"/>
    <property type="match status" value="1"/>
</dbReference>
<comment type="caution">
    <text evidence="3">The sequence shown here is derived from an EMBL/GenBank/DDBJ whole genome shotgun (WGS) entry which is preliminary data.</text>
</comment>
<evidence type="ECO:0000256" key="1">
    <source>
        <dbReference type="ARBA" id="ARBA00023239"/>
    </source>
</evidence>
<dbReference type="Pfam" id="PF01557">
    <property type="entry name" value="FAA_hydrolase"/>
    <property type="match status" value="1"/>
</dbReference>
<evidence type="ECO:0000313" key="3">
    <source>
        <dbReference type="EMBL" id="MDQ0471942.1"/>
    </source>
</evidence>
<dbReference type="InterPro" id="IPR011234">
    <property type="entry name" value="Fumarylacetoacetase-like_C"/>
</dbReference>
<dbReference type="SUPFAM" id="SSF56529">
    <property type="entry name" value="FAH"/>
    <property type="match status" value="1"/>
</dbReference>
<dbReference type="InterPro" id="IPR050772">
    <property type="entry name" value="Hydratase-Decarb/MhpD_sf"/>
</dbReference>
<keyword evidence="1" id="KW-0456">Lyase</keyword>
<dbReference type="EMBL" id="JAUSVX010000010">
    <property type="protein sequence ID" value="MDQ0471942.1"/>
    <property type="molecule type" value="Genomic_DNA"/>
</dbReference>
<reference evidence="3 4" key="1">
    <citation type="submission" date="2023-07" db="EMBL/GenBank/DDBJ databases">
        <title>Genomic Encyclopedia of Type Strains, Phase IV (KMG-IV): sequencing the most valuable type-strain genomes for metagenomic binning, comparative biology and taxonomic classification.</title>
        <authorList>
            <person name="Goeker M."/>
        </authorList>
    </citation>
    <scope>NUCLEOTIDE SEQUENCE [LARGE SCALE GENOMIC DNA]</scope>
    <source>
        <strain evidence="3 4">DSM 19619</strain>
    </source>
</reference>
<keyword evidence="4" id="KW-1185">Reference proteome</keyword>
<dbReference type="RefSeq" id="WP_307277902.1">
    <property type="nucleotide sequence ID" value="NZ_JAUSVX010000010.1"/>
</dbReference>
<evidence type="ECO:0000259" key="2">
    <source>
        <dbReference type="Pfam" id="PF01557"/>
    </source>
</evidence>
<dbReference type="PANTHER" id="PTHR30143">
    <property type="entry name" value="ACID HYDRATASE"/>
    <property type="match status" value="1"/>
</dbReference>
<accession>A0ABU0JCD2</accession>
<dbReference type="InterPro" id="IPR036663">
    <property type="entry name" value="Fumarylacetoacetase_C_sf"/>
</dbReference>
<name>A0ABU0JCD2_9HYPH</name>
<gene>
    <name evidence="3" type="ORF">QO011_004969</name>
</gene>
<dbReference type="PANTHER" id="PTHR30143:SF0">
    <property type="entry name" value="2-KETO-4-PENTENOATE HYDRATASE"/>
    <property type="match status" value="1"/>
</dbReference>
<proteinExistence type="predicted"/>